<protein>
    <submittedName>
        <fullName evidence="1">Uncharacterized protein</fullName>
    </submittedName>
</protein>
<evidence type="ECO:0000313" key="2">
    <source>
        <dbReference type="Proteomes" id="UP000823935"/>
    </source>
</evidence>
<gene>
    <name evidence="1" type="ORF">IAB44_09305</name>
</gene>
<accession>A0A9D1ETT4</accession>
<name>A0A9D1ETT4_9FIRM</name>
<dbReference type="EMBL" id="DVIQ01000053">
    <property type="protein sequence ID" value="HIS31724.1"/>
    <property type="molecule type" value="Genomic_DNA"/>
</dbReference>
<sequence>MTAEIDLADIAEEDVEIVAEHEDGSVTIAITPDQQLKLQYEMKEELESGIEELLEEEALDSVTDVTYNYELTTFHMQVDPSLYTGLEVFYGAAFYIYGNMYQAISGIPQEEISTEVHIVDQETGEVAVEE</sequence>
<evidence type="ECO:0000313" key="1">
    <source>
        <dbReference type="EMBL" id="HIS31724.1"/>
    </source>
</evidence>
<dbReference type="Proteomes" id="UP000823935">
    <property type="component" value="Unassembled WGS sequence"/>
</dbReference>
<comment type="caution">
    <text evidence="1">The sequence shown here is derived from an EMBL/GenBank/DDBJ whole genome shotgun (WGS) entry which is preliminary data.</text>
</comment>
<dbReference type="AlphaFoldDB" id="A0A9D1ETT4"/>
<reference evidence="1" key="2">
    <citation type="journal article" date="2021" name="PeerJ">
        <title>Extensive microbial diversity within the chicken gut microbiome revealed by metagenomics and culture.</title>
        <authorList>
            <person name="Gilroy R."/>
            <person name="Ravi A."/>
            <person name="Getino M."/>
            <person name="Pursley I."/>
            <person name="Horton D.L."/>
            <person name="Alikhan N.F."/>
            <person name="Baker D."/>
            <person name="Gharbi K."/>
            <person name="Hall N."/>
            <person name="Watson M."/>
            <person name="Adriaenssens E.M."/>
            <person name="Foster-Nyarko E."/>
            <person name="Jarju S."/>
            <person name="Secka A."/>
            <person name="Antonio M."/>
            <person name="Oren A."/>
            <person name="Chaudhuri R.R."/>
            <person name="La Ragione R."/>
            <person name="Hildebrand F."/>
            <person name="Pallen M.J."/>
        </authorList>
    </citation>
    <scope>NUCLEOTIDE SEQUENCE</scope>
    <source>
        <strain evidence="1">CHK190-19873</strain>
    </source>
</reference>
<proteinExistence type="predicted"/>
<organism evidence="1 2">
    <name type="scientific">Candidatus Limivivens intestinipullorum</name>
    <dbReference type="NCBI Taxonomy" id="2840858"/>
    <lineage>
        <taxon>Bacteria</taxon>
        <taxon>Bacillati</taxon>
        <taxon>Bacillota</taxon>
        <taxon>Clostridia</taxon>
        <taxon>Lachnospirales</taxon>
        <taxon>Lachnospiraceae</taxon>
        <taxon>Lachnospiraceae incertae sedis</taxon>
        <taxon>Candidatus Limivivens</taxon>
    </lineage>
</organism>
<reference evidence="1" key="1">
    <citation type="submission" date="2020-10" db="EMBL/GenBank/DDBJ databases">
        <authorList>
            <person name="Gilroy R."/>
        </authorList>
    </citation>
    <scope>NUCLEOTIDE SEQUENCE</scope>
    <source>
        <strain evidence="1">CHK190-19873</strain>
    </source>
</reference>